<dbReference type="STRING" id="228230.RMCC_6149"/>
<feature type="transmembrane region" description="Helical" evidence="7">
    <location>
        <begin position="191"/>
        <end position="217"/>
    </location>
</feature>
<dbReference type="RefSeq" id="WP_062659871.1">
    <property type="nucleotide sequence ID" value="NZ_CATORR010000020.1"/>
</dbReference>
<keyword evidence="5" id="KW-0560">Oxidoreductase</keyword>
<dbReference type="Pfam" id="PF08240">
    <property type="entry name" value="ADH_N"/>
    <property type="match status" value="1"/>
</dbReference>
<accession>A0A117IC92</accession>
<evidence type="ECO:0000259" key="8">
    <source>
        <dbReference type="SMART" id="SM00829"/>
    </source>
</evidence>
<proteinExistence type="inferred from homology"/>
<dbReference type="PANTHER" id="PTHR43350:SF2">
    <property type="entry name" value="GROES-LIKE ZINC-BINDING ALCOHOL DEHYDROGENASE FAMILY PROTEIN"/>
    <property type="match status" value="1"/>
</dbReference>
<dbReference type="InterPro" id="IPR011032">
    <property type="entry name" value="GroES-like_sf"/>
</dbReference>
<evidence type="ECO:0000256" key="2">
    <source>
        <dbReference type="ARBA" id="ARBA00008072"/>
    </source>
</evidence>
<reference evidence="10" key="1">
    <citation type="journal article" date="2016" name="Genome Announc.">
        <title>Draft Genome Sequences of Five Rapidly Growing Mycobacterium Species, M. thermoresistibile, M. fortuitum subsp. acetamidolyticum, M. canariasense, M. brisbanense, and M. novocastrense.</title>
        <authorList>
            <person name="Katahira K."/>
            <person name="Ogura Y."/>
            <person name="Gotoh Y."/>
            <person name="Hayashi T."/>
        </authorList>
    </citation>
    <scope>NUCLEOTIDE SEQUENCE [LARGE SCALE GENOMIC DNA]</scope>
    <source>
        <strain evidence="10">JCM15298</strain>
    </source>
</reference>
<evidence type="ECO:0000313" key="10">
    <source>
        <dbReference type="Proteomes" id="UP000069443"/>
    </source>
</evidence>
<dbReference type="InterPro" id="IPR036291">
    <property type="entry name" value="NAD(P)-bd_dom_sf"/>
</dbReference>
<dbReference type="SMART" id="SM00829">
    <property type="entry name" value="PKS_ER"/>
    <property type="match status" value="1"/>
</dbReference>
<comment type="similarity">
    <text evidence="2 6">Belongs to the zinc-containing alcohol dehydrogenase family.</text>
</comment>
<keyword evidence="7" id="KW-0812">Transmembrane</keyword>
<evidence type="ECO:0000256" key="7">
    <source>
        <dbReference type="SAM" id="Phobius"/>
    </source>
</evidence>
<keyword evidence="4 6" id="KW-0862">Zinc</keyword>
<dbReference type="InterPro" id="IPR002328">
    <property type="entry name" value="ADH_Zn_CS"/>
</dbReference>
<reference evidence="10" key="2">
    <citation type="submission" date="2016-02" db="EMBL/GenBank/DDBJ databases">
        <title>Draft genome sequence of five rapidly growing Mycobacterium species.</title>
        <authorList>
            <person name="Katahira K."/>
            <person name="Gotou Y."/>
            <person name="Iida K."/>
            <person name="Ogura Y."/>
            <person name="Hayashi T."/>
        </authorList>
    </citation>
    <scope>NUCLEOTIDE SEQUENCE [LARGE SCALE GENOMIC DNA]</scope>
    <source>
        <strain evidence="10">JCM15298</strain>
    </source>
</reference>
<dbReference type="Gene3D" id="3.90.180.10">
    <property type="entry name" value="Medium-chain alcohol dehydrogenases, catalytic domain"/>
    <property type="match status" value="1"/>
</dbReference>
<dbReference type="Proteomes" id="UP000069443">
    <property type="component" value="Unassembled WGS sequence"/>
</dbReference>
<comment type="cofactor">
    <cofactor evidence="1 6">
        <name>Zn(2+)</name>
        <dbReference type="ChEBI" id="CHEBI:29105"/>
    </cofactor>
</comment>
<dbReference type="OrthoDB" id="334894at2"/>
<evidence type="ECO:0000256" key="6">
    <source>
        <dbReference type="RuleBase" id="RU361277"/>
    </source>
</evidence>
<dbReference type="InterPro" id="IPR020843">
    <property type="entry name" value="ER"/>
</dbReference>
<evidence type="ECO:0000313" key="9">
    <source>
        <dbReference type="EMBL" id="GAS99184.1"/>
    </source>
</evidence>
<dbReference type="GO" id="GO:0016491">
    <property type="term" value="F:oxidoreductase activity"/>
    <property type="evidence" value="ECO:0007669"/>
    <property type="project" value="UniProtKB-KW"/>
</dbReference>
<evidence type="ECO:0000256" key="3">
    <source>
        <dbReference type="ARBA" id="ARBA00022723"/>
    </source>
</evidence>
<evidence type="ECO:0000256" key="5">
    <source>
        <dbReference type="ARBA" id="ARBA00023002"/>
    </source>
</evidence>
<dbReference type="GO" id="GO:0008270">
    <property type="term" value="F:zinc ion binding"/>
    <property type="evidence" value="ECO:0007669"/>
    <property type="project" value="InterPro"/>
</dbReference>
<sequence>MMATTAAVSRAGTGGFAVEQVSVETPRADEVIVRFLAAGLCRTDLEVAAGRLPTPLPVVSGHEGAGVVEYVGSGVAGFAVGDRVIAGFNFCGCCANCRGGMPAYCPDHFALNFGAQRADGSVGLRDRNGRPVHDHFFGQSSFAGLSLCRPTGLVRVNEDIPASVLAPLGCGVSTGAGAVWNVLKAEPGDTLLVIGAGTVGLSAVIAAVASGAARIIVADRHRARLDLAVQLGATDVVDINANPPVDAVRELTGGVGVGLALESTGSSESMTAAVGALAPLGRAAILGIAPPQAEFRTDAFELLLGRSVMGSVIGHQAPAVLIPRILRLYRQGRFPIERLTTTYPLESINEAVADVESGVTVKAVLEHRHHQE</sequence>
<protein>
    <submittedName>
        <fullName evidence="9">Alcohol dehydrogenase</fullName>
    </submittedName>
</protein>
<gene>
    <name evidence="9" type="ORF">RMCC_6149</name>
</gene>
<keyword evidence="10" id="KW-1185">Reference proteome</keyword>
<evidence type="ECO:0000256" key="1">
    <source>
        <dbReference type="ARBA" id="ARBA00001947"/>
    </source>
</evidence>
<keyword evidence="7" id="KW-1133">Transmembrane helix</keyword>
<dbReference type="InterPro" id="IPR013149">
    <property type="entry name" value="ADH-like_C"/>
</dbReference>
<dbReference type="FunFam" id="3.40.50.720:FF:000003">
    <property type="entry name" value="S-(hydroxymethyl)glutathione dehydrogenase"/>
    <property type="match status" value="1"/>
</dbReference>
<evidence type="ECO:0000256" key="4">
    <source>
        <dbReference type="ARBA" id="ARBA00022833"/>
    </source>
</evidence>
<dbReference type="CDD" id="cd08278">
    <property type="entry name" value="benzyl_alcohol_DH"/>
    <property type="match status" value="1"/>
</dbReference>
<dbReference type="Gene3D" id="3.40.50.720">
    <property type="entry name" value="NAD(P)-binding Rossmann-like Domain"/>
    <property type="match status" value="1"/>
</dbReference>
<feature type="domain" description="Enoyl reductase (ER)" evidence="8">
    <location>
        <begin position="12"/>
        <end position="365"/>
    </location>
</feature>
<dbReference type="SUPFAM" id="SSF50129">
    <property type="entry name" value="GroES-like"/>
    <property type="match status" value="1"/>
</dbReference>
<dbReference type="PROSITE" id="PS00059">
    <property type="entry name" value="ADH_ZINC"/>
    <property type="match status" value="1"/>
</dbReference>
<keyword evidence="7" id="KW-0472">Membrane</keyword>
<name>A0A117IC92_MYCCR</name>
<dbReference type="Pfam" id="PF00107">
    <property type="entry name" value="ADH_zinc_N"/>
    <property type="match status" value="1"/>
</dbReference>
<organism evidence="9 10">
    <name type="scientific">Mycolicibacterium canariasense</name>
    <name type="common">Mycobacterium canariasense</name>
    <dbReference type="NCBI Taxonomy" id="228230"/>
    <lineage>
        <taxon>Bacteria</taxon>
        <taxon>Bacillati</taxon>
        <taxon>Actinomycetota</taxon>
        <taxon>Actinomycetes</taxon>
        <taxon>Mycobacteriales</taxon>
        <taxon>Mycobacteriaceae</taxon>
        <taxon>Mycolicibacterium</taxon>
    </lineage>
</organism>
<dbReference type="InterPro" id="IPR013154">
    <property type="entry name" value="ADH-like_N"/>
</dbReference>
<dbReference type="AlphaFoldDB" id="A0A117IC92"/>
<dbReference type="EMBL" id="BCSY01000129">
    <property type="protein sequence ID" value="GAS99184.1"/>
    <property type="molecule type" value="Genomic_DNA"/>
</dbReference>
<dbReference type="PANTHER" id="PTHR43350">
    <property type="entry name" value="NAD-DEPENDENT ALCOHOL DEHYDROGENASE"/>
    <property type="match status" value="1"/>
</dbReference>
<keyword evidence="3 6" id="KW-0479">Metal-binding</keyword>
<dbReference type="SUPFAM" id="SSF51735">
    <property type="entry name" value="NAD(P)-binding Rossmann-fold domains"/>
    <property type="match status" value="1"/>
</dbReference>
<comment type="caution">
    <text evidence="9">The sequence shown here is derived from an EMBL/GenBank/DDBJ whole genome shotgun (WGS) entry which is preliminary data.</text>
</comment>